<feature type="domain" description="Oxidoreductase molybdopterin-binding" evidence="1">
    <location>
        <begin position="30"/>
        <end position="169"/>
    </location>
</feature>
<organism evidence="2">
    <name type="scientific">hydrothermal vent metagenome</name>
    <dbReference type="NCBI Taxonomy" id="652676"/>
    <lineage>
        <taxon>unclassified sequences</taxon>
        <taxon>metagenomes</taxon>
        <taxon>ecological metagenomes</taxon>
    </lineage>
</organism>
<dbReference type="AlphaFoldDB" id="A0A3B0QS34"/>
<dbReference type="InterPro" id="IPR000572">
    <property type="entry name" value="OxRdtase_Mopterin-bd_dom"/>
</dbReference>
<dbReference type="CDD" id="cd02109">
    <property type="entry name" value="arch_bact_SO_family_Moco"/>
    <property type="match status" value="1"/>
</dbReference>
<proteinExistence type="predicted"/>
<name>A0A3B0QS34_9ZZZZ</name>
<evidence type="ECO:0000313" key="2">
    <source>
        <dbReference type="EMBL" id="VAV84504.1"/>
    </source>
</evidence>
<dbReference type="PANTHER" id="PTHR43032">
    <property type="entry name" value="PROTEIN-METHIONINE-SULFOXIDE REDUCTASE"/>
    <property type="match status" value="1"/>
</dbReference>
<reference evidence="2" key="1">
    <citation type="submission" date="2018-06" db="EMBL/GenBank/DDBJ databases">
        <authorList>
            <person name="Zhirakovskaya E."/>
        </authorList>
    </citation>
    <scope>NUCLEOTIDE SEQUENCE</scope>
</reference>
<dbReference type="PANTHER" id="PTHR43032:SF4">
    <property type="entry name" value="OXIDOREDUCTASE MOLYBDOPTERIN-BINDING DOMAIN-CONTAINING PROTEIN"/>
    <property type="match status" value="1"/>
</dbReference>
<protein>
    <submittedName>
        <fullName evidence="2">Sulfite oxidase and related enzymes</fullName>
    </submittedName>
</protein>
<dbReference type="Pfam" id="PF00174">
    <property type="entry name" value="Oxidored_molyb"/>
    <property type="match status" value="1"/>
</dbReference>
<dbReference type="SUPFAM" id="SSF56524">
    <property type="entry name" value="Oxidoreductase molybdopterin-binding domain"/>
    <property type="match status" value="1"/>
</dbReference>
<dbReference type="EMBL" id="UOEA01000067">
    <property type="protein sequence ID" value="VAV84504.1"/>
    <property type="molecule type" value="Genomic_DNA"/>
</dbReference>
<dbReference type="InterPro" id="IPR036374">
    <property type="entry name" value="OxRdtase_Mopterin-bd_sf"/>
</dbReference>
<dbReference type="Gene3D" id="3.90.420.10">
    <property type="entry name" value="Oxidoreductase, molybdopterin-binding domain"/>
    <property type="match status" value="1"/>
</dbReference>
<accession>A0A3B0QS34</accession>
<sequence length="188" mass="21792">MARLDRLPPGQHLREDWPILHYGEVQDTVLPEWRFRITGLVDAEKTLTFDEFSALPRTEVLSDIHCVTSWSKFDNLWEGVSTSVIKDLAVIRPEARFVTIHAAGGFTTNLPVDEFFKEDCLFASRHNGEIMDIEHGYPLRLVAPALYFWKSAKWVTGVEFVAIDTPGFWERNGYHNHGDPWKEERYSR</sequence>
<evidence type="ECO:0000259" key="1">
    <source>
        <dbReference type="Pfam" id="PF00174"/>
    </source>
</evidence>
<gene>
    <name evidence="2" type="ORF">MNBD_DELTA01-1132</name>
</gene>